<dbReference type="AlphaFoldDB" id="A0AAF0Y591"/>
<feature type="region of interest" description="Disordered" evidence="1">
    <location>
        <begin position="310"/>
        <end position="334"/>
    </location>
</feature>
<dbReference type="GeneID" id="87804735"/>
<dbReference type="RefSeq" id="XP_062623958.1">
    <property type="nucleotide sequence ID" value="XM_062767974.1"/>
</dbReference>
<feature type="compositionally biased region" description="Basic residues" evidence="1">
    <location>
        <begin position="130"/>
        <end position="142"/>
    </location>
</feature>
<reference evidence="2" key="1">
    <citation type="submission" date="2023-10" db="EMBL/GenBank/DDBJ databases">
        <authorList>
            <person name="Noh H."/>
        </authorList>
    </citation>
    <scope>NUCLEOTIDE SEQUENCE</scope>
    <source>
        <strain evidence="2">DUCC4014</strain>
    </source>
</reference>
<dbReference type="EMBL" id="CP086714">
    <property type="protein sequence ID" value="WOO77926.1"/>
    <property type="molecule type" value="Genomic_DNA"/>
</dbReference>
<proteinExistence type="predicted"/>
<feature type="compositionally biased region" description="Polar residues" evidence="1">
    <location>
        <begin position="34"/>
        <end position="47"/>
    </location>
</feature>
<feature type="region of interest" description="Disordered" evidence="1">
    <location>
        <begin position="491"/>
        <end position="515"/>
    </location>
</feature>
<feature type="region of interest" description="Disordered" evidence="1">
    <location>
        <begin position="1"/>
        <end position="166"/>
    </location>
</feature>
<organism evidence="2 3">
    <name type="scientific">Vanrija pseudolonga</name>
    <dbReference type="NCBI Taxonomy" id="143232"/>
    <lineage>
        <taxon>Eukaryota</taxon>
        <taxon>Fungi</taxon>
        <taxon>Dikarya</taxon>
        <taxon>Basidiomycota</taxon>
        <taxon>Agaricomycotina</taxon>
        <taxon>Tremellomycetes</taxon>
        <taxon>Trichosporonales</taxon>
        <taxon>Trichosporonaceae</taxon>
        <taxon>Vanrija</taxon>
    </lineage>
</organism>
<feature type="compositionally biased region" description="Pro residues" evidence="1">
    <location>
        <begin position="593"/>
        <end position="606"/>
    </location>
</feature>
<protein>
    <submittedName>
        <fullName evidence="2">Uncharacterized protein</fullName>
    </submittedName>
</protein>
<feature type="region of interest" description="Disordered" evidence="1">
    <location>
        <begin position="541"/>
        <end position="636"/>
    </location>
</feature>
<feature type="region of interest" description="Disordered" evidence="1">
    <location>
        <begin position="386"/>
        <end position="439"/>
    </location>
</feature>
<evidence type="ECO:0000313" key="2">
    <source>
        <dbReference type="EMBL" id="WOO77926.1"/>
    </source>
</evidence>
<gene>
    <name evidence="2" type="ORF">LOC62_01G001480</name>
</gene>
<evidence type="ECO:0000313" key="3">
    <source>
        <dbReference type="Proteomes" id="UP000827549"/>
    </source>
</evidence>
<feature type="compositionally biased region" description="Low complexity" evidence="1">
    <location>
        <begin position="154"/>
        <end position="166"/>
    </location>
</feature>
<dbReference type="Proteomes" id="UP000827549">
    <property type="component" value="Chromosome 1"/>
</dbReference>
<sequence>MFQSEEGVQLSAISGSPSDSLDEQRRHADANRLSDISTNSSQDSPASPTEVFGSTFEKQSSRAFSLKARPLSEASTASDDVDGANDTLDEIRVSTPSKVGYYAGTGEGTPTLHSTTNNEGRLMLSGTHGRPSKPRGSRRHSRSTTSDLRQSRDSTPSLGCSSASGSDSMSIYSLRSNASNPPEVVAGVSTYQQTSMFISLKHEPTIREVSSLATVRPTSPRLHFTDDENPWDVEDINETRARSSLIAVHREAEYEIQVNKSQWADSELSEAPRGHDHAKLTKAEVLALIIKSQADYRNLEELPLGRAVRRRRTSSMEARATSGPYNNNNPIPPPVTRFQNKKGSSGSAISATTTTTSSYGGFRDEDFDVVPVSPLITEFARQPLPFTKAPGESSNTLRVPEDPSNTLQVPSSSSSRMRVNSTQRRENVGWGRRRHSDGPEQLLIPSAADLVVQPKSASAATFPTHRIAPSFIAFSPLPADIRRRNEESLKAAATSERALPTVRMPPPRPPRQRDVALHVNSSGSPVNLHSLENGPAQALHIPKRNQQSSGKENSPRKVLASSNPNVLSTRTSRGALQSKGKGNGYPHKEGGIPAPPIWNQPLPALPSPSRDRRHSRAKDSMHLRQPSRHPAAPLRV</sequence>
<accession>A0AAF0Y591</accession>
<keyword evidence="3" id="KW-1185">Reference proteome</keyword>
<feature type="compositionally biased region" description="Polar residues" evidence="1">
    <location>
        <begin position="560"/>
        <end position="575"/>
    </location>
</feature>
<feature type="compositionally biased region" description="Basic and acidic residues" evidence="1">
    <location>
        <begin position="22"/>
        <end position="32"/>
    </location>
</feature>
<name>A0AAF0Y591_9TREE</name>
<feature type="compositionally biased region" description="Polar residues" evidence="1">
    <location>
        <begin position="392"/>
        <end position="422"/>
    </location>
</feature>
<evidence type="ECO:0000256" key="1">
    <source>
        <dbReference type="SAM" id="MobiDB-lite"/>
    </source>
</evidence>